<accession>A0A395NIC1</accession>
<dbReference type="EMBL" id="PXOA01000406">
    <property type="protein sequence ID" value="RFU75838.1"/>
    <property type="molecule type" value="Genomic_DNA"/>
</dbReference>
<feature type="signal peptide" evidence="1">
    <location>
        <begin position="1"/>
        <end position="19"/>
    </location>
</feature>
<gene>
    <name evidence="2" type="ORF">TARUN_6410</name>
</gene>
<dbReference type="Proteomes" id="UP000266272">
    <property type="component" value="Unassembled WGS sequence"/>
</dbReference>
<keyword evidence="1" id="KW-0732">Signal</keyword>
<protein>
    <submittedName>
        <fullName evidence="2">Uncharacterized protein</fullName>
    </submittedName>
</protein>
<evidence type="ECO:0000256" key="1">
    <source>
        <dbReference type="SAM" id="SignalP"/>
    </source>
</evidence>
<evidence type="ECO:0000313" key="2">
    <source>
        <dbReference type="EMBL" id="RFU75838.1"/>
    </source>
</evidence>
<reference evidence="2 3" key="1">
    <citation type="journal article" date="2018" name="PLoS Pathog.">
        <title>Evolution of structural diversity of trichothecenes, a family of toxins produced by plant pathogenic and entomopathogenic fungi.</title>
        <authorList>
            <person name="Proctor R.H."/>
            <person name="McCormick S.P."/>
            <person name="Kim H.S."/>
            <person name="Cardoza R.E."/>
            <person name="Stanley A.M."/>
            <person name="Lindo L."/>
            <person name="Kelly A."/>
            <person name="Brown D.W."/>
            <person name="Lee T."/>
            <person name="Vaughan M.M."/>
            <person name="Alexander N.J."/>
            <person name="Busman M."/>
            <person name="Gutierrez S."/>
        </authorList>
    </citation>
    <scope>NUCLEOTIDE SEQUENCE [LARGE SCALE GENOMIC DNA]</scope>
    <source>
        <strain evidence="2 3">IBT 40837</strain>
    </source>
</reference>
<keyword evidence="3" id="KW-1185">Reference proteome</keyword>
<feature type="chain" id="PRO_5017335537" evidence="1">
    <location>
        <begin position="20"/>
        <end position="195"/>
    </location>
</feature>
<comment type="caution">
    <text evidence="2">The sequence shown here is derived from an EMBL/GenBank/DDBJ whole genome shotgun (WGS) entry which is preliminary data.</text>
</comment>
<proteinExistence type="predicted"/>
<name>A0A395NIC1_TRIAR</name>
<organism evidence="2 3">
    <name type="scientific">Trichoderma arundinaceum</name>
    <dbReference type="NCBI Taxonomy" id="490622"/>
    <lineage>
        <taxon>Eukaryota</taxon>
        <taxon>Fungi</taxon>
        <taxon>Dikarya</taxon>
        <taxon>Ascomycota</taxon>
        <taxon>Pezizomycotina</taxon>
        <taxon>Sordariomycetes</taxon>
        <taxon>Hypocreomycetidae</taxon>
        <taxon>Hypocreales</taxon>
        <taxon>Hypocreaceae</taxon>
        <taxon>Trichoderma</taxon>
    </lineage>
</organism>
<dbReference type="AlphaFoldDB" id="A0A395NIC1"/>
<dbReference type="OrthoDB" id="5131008at2759"/>
<evidence type="ECO:0000313" key="3">
    <source>
        <dbReference type="Proteomes" id="UP000266272"/>
    </source>
</evidence>
<sequence>MKLSIAFVTLMTLLAPTLAAPGIDVREIGVEDVEGACRPSLYSCAVDKICCSGSCRKRVGYSTKVCQMEKGWAIATQCSKERLRRIYEWTDAELDTAVKEGLVMLETICVFVHGCVKSGQFKLPVEFWKILHAEFGIVVYPSALTECIATAGLGTSQTFAEVYSDHIVMLGRRDSSFPPPCPFEYLKEPLPVYEK</sequence>